<name>A0A0L0SPJ0_ALLM3</name>
<dbReference type="VEuPathDB" id="FungiDB:AMAG_09420"/>
<dbReference type="GO" id="GO:0003735">
    <property type="term" value="F:structural constituent of ribosome"/>
    <property type="evidence" value="ECO:0007669"/>
    <property type="project" value="InterPro"/>
</dbReference>
<dbReference type="GO" id="GO:0005763">
    <property type="term" value="C:mitochondrial small ribosomal subunit"/>
    <property type="evidence" value="ECO:0007669"/>
    <property type="project" value="TreeGrafter"/>
</dbReference>
<dbReference type="Pfam" id="PF00380">
    <property type="entry name" value="Ribosomal_S9"/>
    <property type="match status" value="1"/>
</dbReference>
<reference evidence="6" key="2">
    <citation type="submission" date="2009-11" db="EMBL/GenBank/DDBJ databases">
        <title>The Genome Sequence of Allomyces macrogynus strain ATCC 38327.</title>
        <authorList>
            <consortium name="The Broad Institute Genome Sequencing Platform"/>
            <person name="Russ C."/>
            <person name="Cuomo C."/>
            <person name="Shea T."/>
            <person name="Young S.K."/>
            <person name="Zeng Q."/>
            <person name="Koehrsen M."/>
            <person name="Haas B."/>
            <person name="Borodovsky M."/>
            <person name="Guigo R."/>
            <person name="Alvarado L."/>
            <person name="Berlin A."/>
            <person name="Borenstein D."/>
            <person name="Chen Z."/>
            <person name="Engels R."/>
            <person name="Freedman E."/>
            <person name="Gellesch M."/>
            <person name="Goldberg J."/>
            <person name="Griggs A."/>
            <person name="Gujja S."/>
            <person name="Heiman D."/>
            <person name="Hepburn T."/>
            <person name="Howarth C."/>
            <person name="Jen D."/>
            <person name="Larson L."/>
            <person name="Lewis B."/>
            <person name="Mehta T."/>
            <person name="Park D."/>
            <person name="Pearson M."/>
            <person name="Roberts A."/>
            <person name="Saif S."/>
            <person name="Shenoy N."/>
            <person name="Sisk P."/>
            <person name="Stolte C."/>
            <person name="Sykes S."/>
            <person name="Walk T."/>
            <person name="White J."/>
            <person name="Yandava C."/>
            <person name="Burger G."/>
            <person name="Gray M.W."/>
            <person name="Holland P.W.H."/>
            <person name="King N."/>
            <person name="Lang F.B.F."/>
            <person name="Roger A.J."/>
            <person name="Ruiz-Trillo I."/>
            <person name="Lander E."/>
            <person name="Nusbaum C."/>
        </authorList>
    </citation>
    <scope>NUCLEOTIDE SEQUENCE [LARGE SCALE GENOMIC DNA]</scope>
    <source>
        <strain evidence="6">ATCC 38327</strain>
    </source>
</reference>
<dbReference type="Proteomes" id="UP000054350">
    <property type="component" value="Unassembled WGS sequence"/>
</dbReference>
<dbReference type="GO" id="GO:0006412">
    <property type="term" value="P:translation"/>
    <property type="evidence" value="ECO:0007669"/>
    <property type="project" value="InterPro"/>
</dbReference>
<accession>A0A0L0SPJ0</accession>
<dbReference type="InterPro" id="IPR020568">
    <property type="entry name" value="Ribosomal_Su5_D2-typ_SF"/>
</dbReference>
<keyword evidence="3" id="KW-0687">Ribonucleoprotein</keyword>
<feature type="region of interest" description="Disordered" evidence="4">
    <location>
        <begin position="282"/>
        <end position="301"/>
    </location>
</feature>
<dbReference type="PANTHER" id="PTHR21569:SF1">
    <property type="entry name" value="SMALL RIBOSOMAL SUBUNIT PROTEIN US9M"/>
    <property type="match status" value="1"/>
</dbReference>
<reference evidence="5 6" key="1">
    <citation type="submission" date="2009-11" db="EMBL/GenBank/DDBJ databases">
        <title>Annotation of Allomyces macrogynus ATCC 38327.</title>
        <authorList>
            <consortium name="The Broad Institute Genome Sequencing Platform"/>
            <person name="Russ C."/>
            <person name="Cuomo C."/>
            <person name="Burger G."/>
            <person name="Gray M.W."/>
            <person name="Holland P.W.H."/>
            <person name="King N."/>
            <person name="Lang F.B.F."/>
            <person name="Roger A.J."/>
            <person name="Ruiz-Trillo I."/>
            <person name="Young S.K."/>
            <person name="Zeng Q."/>
            <person name="Gargeya S."/>
            <person name="Fitzgerald M."/>
            <person name="Haas B."/>
            <person name="Abouelleil A."/>
            <person name="Alvarado L."/>
            <person name="Arachchi H.M."/>
            <person name="Berlin A."/>
            <person name="Chapman S.B."/>
            <person name="Gearin G."/>
            <person name="Goldberg J."/>
            <person name="Griggs A."/>
            <person name="Gujja S."/>
            <person name="Hansen M."/>
            <person name="Heiman D."/>
            <person name="Howarth C."/>
            <person name="Larimer J."/>
            <person name="Lui A."/>
            <person name="MacDonald P.J.P."/>
            <person name="McCowen C."/>
            <person name="Montmayeur A."/>
            <person name="Murphy C."/>
            <person name="Neiman D."/>
            <person name="Pearson M."/>
            <person name="Priest M."/>
            <person name="Roberts A."/>
            <person name="Saif S."/>
            <person name="Shea T."/>
            <person name="Sisk P."/>
            <person name="Stolte C."/>
            <person name="Sykes S."/>
            <person name="Wortman J."/>
            <person name="Nusbaum C."/>
            <person name="Birren B."/>
        </authorList>
    </citation>
    <scope>NUCLEOTIDE SEQUENCE [LARGE SCALE GENOMIC DNA]</scope>
    <source>
        <strain evidence="5 6">ATCC 38327</strain>
    </source>
</reference>
<feature type="compositionally biased region" description="Basic residues" evidence="4">
    <location>
        <begin position="287"/>
        <end position="301"/>
    </location>
</feature>
<evidence type="ECO:0000256" key="1">
    <source>
        <dbReference type="ARBA" id="ARBA00005251"/>
    </source>
</evidence>
<evidence type="ECO:0000256" key="4">
    <source>
        <dbReference type="SAM" id="MobiDB-lite"/>
    </source>
</evidence>
<dbReference type="InterPro" id="IPR000754">
    <property type="entry name" value="Ribosomal_uS9"/>
</dbReference>
<evidence type="ECO:0008006" key="7">
    <source>
        <dbReference type="Google" id="ProtNLM"/>
    </source>
</evidence>
<dbReference type="OrthoDB" id="10254627at2759"/>
<dbReference type="AlphaFoldDB" id="A0A0L0SPJ0"/>
<organism evidence="5 6">
    <name type="scientific">Allomyces macrogynus (strain ATCC 38327)</name>
    <name type="common">Allomyces javanicus var. macrogynus</name>
    <dbReference type="NCBI Taxonomy" id="578462"/>
    <lineage>
        <taxon>Eukaryota</taxon>
        <taxon>Fungi</taxon>
        <taxon>Fungi incertae sedis</taxon>
        <taxon>Blastocladiomycota</taxon>
        <taxon>Blastocladiomycetes</taxon>
        <taxon>Blastocladiales</taxon>
        <taxon>Blastocladiaceae</taxon>
        <taxon>Allomyces</taxon>
    </lineage>
</organism>
<evidence type="ECO:0000256" key="3">
    <source>
        <dbReference type="ARBA" id="ARBA00023274"/>
    </source>
</evidence>
<dbReference type="Gene3D" id="3.30.230.10">
    <property type="match status" value="1"/>
</dbReference>
<proteinExistence type="inferred from homology"/>
<sequence length="301" mass="31622">MLRRACTTVAARAAAAAIVPRAGAVAAYSTLPVTNVTTATPTPDPLTFVLPARPASPAYFTGNAAYFDLLYQVRQHVGPADHAALVETIRADPEPYAAIRKLLKSKDALFVDQALNMTEAQYETLATNLIALYVVEARAIAAAKAEAAAKKAAKAAEVATEVAEGEFEVTAEALEATASEAEAEAQSASVAAPSLSFAPLPLSSMSKFLGAFLNPASIAQAAAAPPQAGPARARICQGVAQTSRAHAEAIANAVARALVVHDQSLRERMEAVQLLIPDTRQVERKKPGQAKARKKFTWVKR</sequence>
<protein>
    <recommendedName>
        <fullName evidence="7">Ribosomal protein S9</fullName>
    </recommendedName>
</protein>
<evidence type="ECO:0000313" key="5">
    <source>
        <dbReference type="EMBL" id="KNE64397.1"/>
    </source>
</evidence>
<keyword evidence="6" id="KW-1185">Reference proteome</keyword>
<keyword evidence="2" id="KW-0689">Ribosomal protein</keyword>
<gene>
    <name evidence="5" type="ORF">AMAG_09420</name>
</gene>
<evidence type="ECO:0000256" key="2">
    <source>
        <dbReference type="ARBA" id="ARBA00022980"/>
    </source>
</evidence>
<dbReference type="SUPFAM" id="SSF54211">
    <property type="entry name" value="Ribosomal protein S5 domain 2-like"/>
    <property type="match status" value="1"/>
</dbReference>
<dbReference type="EMBL" id="GG745344">
    <property type="protein sequence ID" value="KNE64397.1"/>
    <property type="molecule type" value="Genomic_DNA"/>
</dbReference>
<dbReference type="InterPro" id="IPR014721">
    <property type="entry name" value="Ribsml_uS5_D2-typ_fold_subgr"/>
</dbReference>
<dbReference type="STRING" id="578462.A0A0L0SPJ0"/>
<evidence type="ECO:0000313" key="6">
    <source>
        <dbReference type="Proteomes" id="UP000054350"/>
    </source>
</evidence>
<dbReference type="GO" id="GO:0003723">
    <property type="term" value="F:RNA binding"/>
    <property type="evidence" value="ECO:0007669"/>
    <property type="project" value="TreeGrafter"/>
</dbReference>
<comment type="similarity">
    <text evidence="1">Belongs to the universal ribosomal protein uS9 family.</text>
</comment>
<dbReference type="PANTHER" id="PTHR21569">
    <property type="entry name" value="RIBOSOMAL PROTEIN S9"/>
    <property type="match status" value="1"/>
</dbReference>